<evidence type="ECO:0000256" key="8">
    <source>
        <dbReference type="ARBA" id="ARBA00022840"/>
    </source>
</evidence>
<feature type="transmembrane region" description="Helical" evidence="11">
    <location>
        <begin position="360"/>
        <end position="383"/>
    </location>
</feature>
<reference evidence="14" key="1">
    <citation type="submission" date="2024-01" db="EMBL/GenBank/DDBJ databases">
        <authorList>
            <person name="Webb A."/>
        </authorList>
    </citation>
    <scope>NUCLEOTIDE SEQUENCE</scope>
    <source>
        <strain evidence="14">Pm1</strain>
    </source>
</reference>
<dbReference type="SUPFAM" id="SSF52058">
    <property type="entry name" value="L domain-like"/>
    <property type="match status" value="1"/>
</dbReference>
<accession>A0AAV1V4X1</accession>
<keyword evidence="2" id="KW-0723">Serine/threonine-protein kinase</keyword>
<evidence type="ECO:0000313" key="14">
    <source>
        <dbReference type="EMBL" id="CAK7940484.1"/>
    </source>
</evidence>
<keyword evidence="11" id="KW-0812">Transmembrane</keyword>
<evidence type="ECO:0000256" key="9">
    <source>
        <dbReference type="ARBA" id="ARBA00047899"/>
    </source>
</evidence>
<dbReference type="InterPro" id="IPR000719">
    <property type="entry name" value="Prot_kinase_dom"/>
</dbReference>
<evidence type="ECO:0000256" key="10">
    <source>
        <dbReference type="ARBA" id="ARBA00048679"/>
    </source>
</evidence>
<keyword evidence="8" id="KW-0067">ATP-binding</keyword>
<keyword evidence="4" id="KW-0808">Transferase</keyword>
<dbReference type="InterPro" id="IPR001611">
    <property type="entry name" value="Leu-rich_rpt"/>
</dbReference>
<dbReference type="SUPFAM" id="SSF56112">
    <property type="entry name" value="Protein kinase-like (PK-like)"/>
    <property type="match status" value="1"/>
</dbReference>
<keyword evidence="5" id="KW-0677">Repeat</keyword>
<feature type="chain" id="PRO_5043359710" description="non-specific serine/threonine protein kinase" evidence="12">
    <location>
        <begin position="21"/>
        <end position="715"/>
    </location>
</feature>
<evidence type="ECO:0000256" key="11">
    <source>
        <dbReference type="SAM" id="Phobius"/>
    </source>
</evidence>
<dbReference type="PANTHER" id="PTHR48005:SF13">
    <property type="entry name" value="SERINE_THREONINE-PROTEIN KINASE DDB_G0278509-RELATED"/>
    <property type="match status" value="1"/>
</dbReference>
<evidence type="ECO:0000256" key="5">
    <source>
        <dbReference type="ARBA" id="ARBA00022737"/>
    </source>
</evidence>
<dbReference type="GO" id="GO:0004674">
    <property type="term" value="F:protein serine/threonine kinase activity"/>
    <property type="evidence" value="ECO:0007669"/>
    <property type="project" value="UniProtKB-KW"/>
</dbReference>
<dbReference type="AlphaFoldDB" id="A0AAV1V4X1"/>
<dbReference type="Proteomes" id="UP001162060">
    <property type="component" value="Unassembled WGS sequence"/>
</dbReference>
<dbReference type="InterPro" id="IPR001245">
    <property type="entry name" value="Ser-Thr/Tyr_kinase_cat_dom"/>
</dbReference>
<evidence type="ECO:0000256" key="2">
    <source>
        <dbReference type="ARBA" id="ARBA00022527"/>
    </source>
</evidence>
<keyword evidence="12" id="KW-0732">Signal</keyword>
<dbReference type="InterPro" id="IPR051420">
    <property type="entry name" value="Ser_Thr_Kinases_DiverseReg"/>
</dbReference>
<keyword evidence="6" id="KW-0547">Nucleotide-binding</keyword>
<dbReference type="Pfam" id="PF07714">
    <property type="entry name" value="PK_Tyr_Ser-Thr"/>
    <property type="match status" value="1"/>
</dbReference>
<evidence type="ECO:0000256" key="6">
    <source>
        <dbReference type="ARBA" id="ARBA00022741"/>
    </source>
</evidence>
<dbReference type="PANTHER" id="PTHR48005">
    <property type="entry name" value="LEUCINE RICH REPEAT KINASE 2"/>
    <property type="match status" value="1"/>
</dbReference>
<keyword evidence="11" id="KW-1133">Transmembrane helix</keyword>
<protein>
    <recommendedName>
        <fullName evidence="1">non-specific serine/threonine protein kinase</fullName>
        <ecNumber evidence="1">2.7.11.1</ecNumber>
    </recommendedName>
</protein>
<keyword evidence="11" id="KW-0472">Membrane</keyword>
<feature type="signal peptide" evidence="12">
    <location>
        <begin position="1"/>
        <end position="20"/>
    </location>
</feature>
<evidence type="ECO:0000256" key="1">
    <source>
        <dbReference type="ARBA" id="ARBA00012513"/>
    </source>
</evidence>
<keyword evidence="3" id="KW-0433">Leucine-rich repeat</keyword>
<feature type="domain" description="Protein kinase" evidence="13">
    <location>
        <begin position="432"/>
        <end position="709"/>
    </location>
</feature>
<dbReference type="EC" id="2.7.11.1" evidence="1"/>
<keyword evidence="7" id="KW-0418">Kinase</keyword>
<dbReference type="EMBL" id="CAKLBY020000258">
    <property type="protein sequence ID" value="CAK7940484.1"/>
    <property type="molecule type" value="Genomic_DNA"/>
</dbReference>
<dbReference type="InterPro" id="IPR011009">
    <property type="entry name" value="Kinase-like_dom_sf"/>
</dbReference>
<gene>
    <name evidence="14" type="ORF">PM001_LOCUS25634</name>
</gene>
<evidence type="ECO:0000256" key="3">
    <source>
        <dbReference type="ARBA" id="ARBA00022614"/>
    </source>
</evidence>
<dbReference type="Pfam" id="PF13855">
    <property type="entry name" value="LRR_8"/>
    <property type="match status" value="1"/>
</dbReference>
<comment type="caution">
    <text evidence="14">The sequence shown here is derived from an EMBL/GenBank/DDBJ whole genome shotgun (WGS) entry which is preliminary data.</text>
</comment>
<evidence type="ECO:0000256" key="12">
    <source>
        <dbReference type="SAM" id="SignalP"/>
    </source>
</evidence>
<organism evidence="14 15">
    <name type="scientific">Peronospora matthiolae</name>
    <dbReference type="NCBI Taxonomy" id="2874970"/>
    <lineage>
        <taxon>Eukaryota</taxon>
        <taxon>Sar</taxon>
        <taxon>Stramenopiles</taxon>
        <taxon>Oomycota</taxon>
        <taxon>Peronosporomycetes</taxon>
        <taxon>Peronosporales</taxon>
        <taxon>Peronosporaceae</taxon>
        <taxon>Peronospora</taxon>
    </lineage>
</organism>
<comment type="catalytic activity">
    <reaction evidence="9">
        <text>L-threonyl-[protein] + ATP = O-phospho-L-threonyl-[protein] + ADP + H(+)</text>
        <dbReference type="Rhea" id="RHEA:46608"/>
        <dbReference type="Rhea" id="RHEA-COMP:11060"/>
        <dbReference type="Rhea" id="RHEA-COMP:11605"/>
        <dbReference type="ChEBI" id="CHEBI:15378"/>
        <dbReference type="ChEBI" id="CHEBI:30013"/>
        <dbReference type="ChEBI" id="CHEBI:30616"/>
        <dbReference type="ChEBI" id="CHEBI:61977"/>
        <dbReference type="ChEBI" id="CHEBI:456216"/>
        <dbReference type="EC" id="2.7.11.1"/>
    </reaction>
</comment>
<evidence type="ECO:0000259" key="13">
    <source>
        <dbReference type="PROSITE" id="PS50011"/>
    </source>
</evidence>
<evidence type="ECO:0000256" key="7">
    <source>
        <dbReference type="ARBA" id="ARBA00022777"/>
    </source>
</evidence>
<evidence type="ECO:0000313" key="15">
    <source>
        <dbReference type="Proteomes" id="UP001162060"/>
    </source>
</evidence>
<dbReference type="Gene3D" id="3.80.10.10">
    <property type="entry name" value="Ribonuclease Inhibitor"/>
    <property type="match status" value="1"/>
</dbReference>
<dbReference type="SMART" id="SM00369">
    <property type="entry name" value="LRR_TYP"/>
    <property type="match status" value="3"/>
</dbReference>
<dbReference type="InterPro" id="IPR003591">
    <property type="entry name" value="Leu-rich_rpt_typical-subtyp"/>
</dbReference>
<evidence type="ECO:0000256" key="4">
    <source>
        <dbReference type="ARBA" id="ARBA00022679"/>
    </source>
</evidence>
<dbReference type="PROSITE" id="PS50011">
    <property type="entry name" value="PROTEIN_KINASE_DOM"/>
    <property type="match status" value="1"/>
</dbReference>
<name>A0AAV1V4X1_9STRA</name>
<dbReference type="GO" id="GO:0005524">
    <property type="term" value="F:ATP binding"/>
    <property type="evidence" value="ECO:0007669"/>
    <property type="project" value="UniProtKB-KW"/>
</dbReference>
<proteinExistence type="predicted"/>
<sequence>MWRWTRTLGVSALLTVGSIAHSSSVPKTSSGTLNTLTTSCSGGCSSSTGACVVVGQSSTRFINCVNDTNCVTLSSGQSALCLDAFGSTATEWVFQPTESNDSAGAGPFERVGLLQLAGHVTDLTFSRAEERSERLSEALELASMNIQSEVTLDKVTFGNLSLSGLESALPLNGIKRICINNCSLREIPASALAGDSVSVIDLSRNDISIVGTDFQDVSFPNLTLLDLSSNALTQFELTGDNFPAITTLYLHKNSLKTIPDAVFKLPTLQFLTLTGNPVNAPNLTVQQLTFLANLRTFTIDGITNTSACPSFAVQRALNSSFAFCKKRSENVEPSTTTASEQPVAAVLAFTDDDSSSSTKWIILGACLGAVVLLLLIALAWWGYRRRRDEHLKHRNRTIPSPALGMGNLMDHPYMELGVPRSRNLSSQTTSDFELLASVADGYIGLTRLSYDDVFLHKMLRVSSRSELWLGEYEQEAVLVKKIKSNTASKSLLRDFVTEIELMFELKHPRIAAFRGAMWDADGTELCAVVEYVEKGALRDCTVNNAVELSVPKQHAIARQIAEAMVFLHSRNIVHGRLNAFNILLDKEYSAKLSIFSIFHYVKLSPLDNECRIFVAPEVLHGEQPTERSDVYAFGVVLVEIDTGETPMMNARRLSVERGGAEEYLSPTAKRTGFRLSRLCSGMMKETIAACLEKDPERRPSMTDVALAFRNGARKL</sequence>
<dbReference type="InterPro" id="IPR032675">
    <property type="entry name" value="LRR_dom_sf"/>
</dbReference>
<dbReference type="Gene3D" id="1.10.510.10">
    <property type="entry name" value="Transferase(Phosphotransferase) domain 1"/>
    <property type="match status" value="1"/>
</dbReference>
<comment type="catalytic activity">
    <reaction evidence="10">
        <text>L-seryl-[protein] + ATP = O-phospho-L-seryl-[protein] + ADP + H(+)</text>
        <dbReference type="Rhea" id="RHEA:17989"/>
        <dbReference type="Rhea" id="RHEA-COMP:9863"/>
        <dbReference type="Rhea" id="RHEA-COMP:11604"/>
        <dbReference type="ChEBI" id="CHEBI:15378"/>
        <dbReference type="ChEBI" id="CHEBI:29999"/>
        <dbReference type="ChEBI" id="CHEBI:30616"/>
        <dbReference type="ChEBI" id="CHEBI:83421"/>
        <dbReference type="ChEBI" id="CHEBI:456216"/>
        <dbReference type="EC" id="2.7.11.1"/>
    </reaction>
</comment>